<sequence>MDTSHPRSNGDSLYKLFAEIRSLNVKDGNDEKKLPQHYDRLVDAFQRRSPHDEKQRTELKALCEQSARLFARMEEAHLTWMTDCFGNQLGREAAFLLGEMPPSGPATRGLAESIRLLLYMLCNTTMNVVIRRIIFKHSGGRRPDSVEDFNPIYDSVVKVMSGEGLSSFFTR</sequence>
<evidence type="ECO:0000313" key="1">
    <source>
        <dbReference type="EMBL" id="MFC1573197.1"/>
    </source>
</evidence>
<protein>
    <submittedName>
        <fullName evidence="1">Uncharacterized protein</fullName>
    </submittedName>
</protein>
<accession>A0ABV6YLI5</accession>
<dbReference type="Proteomes" id="UP001593833">
    <property type="component" value="Unassembled WGS sequence"/>
</dbReference>
<reference evidence="1 2" key="1">
    <citation type="submission" date="2024-09" db="EMBL/GenBank/DDBJ databases">
        <authorList>
            <person name="D'Angelo T."/>
        </authorList>
    </citation>
    <scope>NUCLEOTIDE SEQUENCE [LARGE SCALE GENOMIC DNA]</scope>
    <source>
        <strain evidence="1">SAG AM-320-E07</strain>
    </source>
</reference>
<name>A0ABV6YLI5_UNCEI</name>
<proteinExistence type="predicted"/>
<evidence type="ECO:0000313" key="2">
    <source>
        <dbReference type="Proteomes" id="UP001593833"/>
    </source>
</evidence>
<organism evidence="1 2">
    <name type="scientific">Eiseniibacteriota bacterium</name>
    <dbReference type="NCBI Taxonomy" id="2212470"/>
    <lineage>
        <taxon>Bacteria</taxon>
        <taxon>Candidatus Eiseniibacteriota</taxon>
    </lineage>
</organism>
<feature type="non-terminal residue" evidence="1">
    <location>
        <position position="171"/>
    </location>
</feature>
<dbReference type="EMBL" id="JBHPKH010000094">
    <property type="protein sequence ID" value="MFC1573197.1"/>
    <property type="molecule type" value="Genomic_DNA"/>
</dbReference>
<keyword evidence="2" id="KW-1185">Reference proteome</keyword>
<gene>
    <name evidence="1" type="ORF">ACFL6M_06315</name>
</gene>
<comment type="caution">
    <text evidence="1">The sequence shown here is derived from an EMBL/GenBank/DDBJ whole genome shotgun (WGS) entry which is preliminary data.</text>
</comment>